<evidence type="ECO:0000313" key="2">
    <source>
        <dbReference type="EMBL" id="SMO38070.1"/>
    </source>
</evidence>
<name>A0A521ATX9_9SPHI</name>
<dbReference type="CDD" id="cd06587">
    <property type="entry name" value="VOC"/>
    <property type="match status" value="1"/>
</dbReference>
<proteinExistence type="predicted"/>
<protein>
    <submittedName>
        <fullName evidence="2">Catechol 2,3-dioxygenase</fullName>
    </submittedName>
</protein>
<dbReference type="OrthoDB" id="9796521at2"/>
<reference evidence="2 3" key="1">
    <citation type="submission" date="2017-05" db="EMBL/GenBank/DDBJ databases">
        <authorList>
            <person name="Varghese N."/>
            <person name="Submissions S."/>
        </authorList>
    </citation>
    <scope>NUCLEOTIDE SEQUENCE [LARGE SCALE GENOMIC DNA]</scope>
    <source>
        <strain evidence="2 3">DSM 19036</strain>
    </source>
</reference>
<evidence type="ECO:0000259" key="1">
    <source>
        <dbReference type="PROSITE" id="PS51819"/>
    </source>
</evidence>
<dbReference type="GO" id="GO:0051213">
    <property type="term" value="F:dioxygenase activity"/>
    <property type="evidence" value="ECO:0007669"/>
    <property type="project" value="UniProtKB-KW"/>
</dbReference>
<dbReference type="EMBL" id="FXTN01000001">
    <property type="protein sequence ID" value="SMO38070.1"/>
    <property type="molecule type" value="Genomic_DNA"/>
</dbReference>
<dbReference type="SUPFAM" id="SSF54593">
    <property type="entry name" value="Glyoxalase/Bleomycin resistance protein/Dihydroxybiphenyl dioxygenase"/>
    <property type="match status" value="1"/>
</dbReference>
<dbReference type="Pfam" id="PF00903">
    <property type="entry name" value="Glyoxalase"/>
    <property type="match status" value="1"/>
</dbReference>
<dbReference type="RefSeq" id="WP_142526500.1">
    <property type="nucleotide sequence ID" value="NZ_CBCSJO010000002.1"/>
</dbReference>
<feature type="domain" description="VOC" evidence="1">
    <location>
        <begin position="3"/>
        <end position="119"/>
    </location>
</feature>
<keyword evidence="2" id="KW-0223">Dioxygenase</keyword>
<dbReference type="PROSITE" id="PS51819">
    <property type="entry name" value="VOC"/>
    <property type="match status" value="1"/>
</dbReference>
<dbReference type="InterPro" id="IPR037523">
    <property type="entry name" value="VOC_core"/>
</dbReference>
<dbReference type="AlphaFoldDB" id="A0A521ATX9"/>
<keyword evidence="3" id="KW-1185">Reference proteome</keyword>
<dbReference type="InterPro" id="IPR004360">
    <property type="entry name" value="Glyas_Fos-R_dOase_dom"/>
</dbReference>
<organism evidence="2 3">
    <name type="scientific">Pedobacter westerhofensis</name>
    <dbReference type="NCBI Taxonomy" id="425512"/>
    <lineage>
        <taxon>Bacteria</taxon>
        <taxon>Pseudomonadati</taxon>
        <taxon>Bacteroidota</taxon>
        <taxon>Sphingobacteriia</taxon>
        <taxon>Sphingobacteriales</taxon>
        <taxon>Sphingobacteriaceae</taxon>
        <taxon>Pedobacter</taxon>
    </lineage>
</organism>
<dbReference type="InterPro" id="IPR029068">
    <property type="entry name" value="Glyas_Bleomycin-R_OHBP_Dase"/>
</dbReference>
<evidence type="ECO:0000313" key="3">
    <source>
        <dbReference type="Proteomes" id="UP000320300"/>
    </source>
</evidence>
<gene>
    <name evidence="2" type="ORF">SAMN06265348_101412</name>
</gene>
<dbReference type="Gene3D" id="3.10.180.10">
    <property type="entry name" value="2,3-Dihydroxybiphenyl 1,2-Dioxygenase, domain 1"/>
    <property type="match status" value="1"/>
</dbReference>
<keyword evidence="2" id="KW-0560">Oxidoreductase</keyword>
<sequence length="120" mass="13017">MRKLDFASLQVRDLEVSKNFYTNKLGFELSEATNPAACIFSYNKGEASFAIRKPIGDLDGKELGAGVSLWFAIDGTIEDLQAALLEKNVDLAGPIQVTPFGKAVTAKDPDGYNITFLQAN</sequence>
<dbReference type="Proteomes" id="UP000320300">
    <property type="component" value="Unassembled WGS sequence"/>
</dbReference>
<accession>A0A521ATX9</accession>